<dbReference type="SUPFAM" id="SSF48371">
    <property type="entry name" value="ARM repeat"/>
    <property type="match status" value="1"/>
</dbReference>
<protein>
    <submittedName>
        <fullName evidence="1">Uncharacterized protein</fullName>
    </submittedName>
</protein>
<accession>A0ABR2KKQ2</accession>
<dbReference type="Gene3D" id="1.25.10.10">
    <property type="entry name" value="Leucine-rich Repeat Variant"/>
    <property type="match status" value="1"/>
</dbReference>
<proteinExistence type="predicted"/>
<gene>
    <name evidence="1" type="ORF">M9Y10_028925</name>
</gene>
<name>A0ABR2KKQ2_9EUKA</name>
<dbReference type="InterPro" id="IPR016024">
    <property type="entry name" value="ARM-type_fold"/>
</dbReference>
<sequence>MMQNSETTKAAFYTLEEYSQGSLKFPSDILVTLLDFIDASNKYHYNALTIFSNIIDDAINFVHQNVMPLILKSYQLYDMNSLGRAATIAALTYVHFPDPEIGDFIASCLVLNQFSDENNINLIDDQLISTLFDKGEWIKPYQPMICALIPKLKKQDDDITNYGICSMSQSILISFFNENPDMVNSLVLDSISKFQYNNNEDNGFVFRCLSIVIYDQNIATQFIPFVLKEINDLGPSRGEAALCLSRYCESNIKSNEIVNISLSAILPLFGDINDQNVRYQSIIAIQNIFEKLDNSFQPNIEHLVFLANLMKIQGLESDFVIFADLISAYMQHFTYFDFDEKNSFFVLFFKEVVDFFLREDESNPLFASFTDILSTFLTKIKSFDGLNSIFSSIINKILLVLTENKNESNSSLLMQNENLAYIDLCANDSTSDEKYSCLVLLYSVLNSYQKIDESQLAQIINELAKIIKVQSQNQMTIQQAFELSLLLYQMNFELMKSDQIVSFYFEACSNYLSYKNRSIAYIVAQILPYLVDKMSFQQMQLLLKKCCFFIRLNGDRSSPVFCFGHQLYHILVENQQDIDNFIIESFEHPYSHCCCNDNHS</sequence>
<evidence type="ECO:0000313" key="1">
    <source>
        <dbReference type="EMBL" id="KAK8891705.1"/>
    </source>
</evidence>
<dbReference type="Proteomes" id="UP001470230">
    <property type="component" value="Unassembled WGS sequence"/>
</dbReference>
<keyword evidence="2" id="KW-1185">Reference proteome</keyword>
<evidence type="ECO:0000313" key="2">
    <source>
        <dbReference type="Proteomes" id="UP001470230"/>
    </source>
</evidence>
<organism evidence="1 2">
    <name type="scientific">Tritrichomonas musculus</name>
    <dbReference type="NCBI Taxonomy" id="1915356"/>
    <lineage>
        <taxon>Eukaryota</taxon>
        <taxon>Metamonada</taxon>
        <taxon>Parabasalia</taxon>
        <taxon>Tritrichomonadida</taxon>
        <taxon>Tritrichomonadidae</taxon>
        <taxon>Tritrichomonas</taxon>
    </lineage>
</organism>
<dbReference type="InterPro" id="IPR011989">
    <property type="entry name" value="ARM-like"/>
</dbReference>
<reference evidence="1 2" key="1">
    <citation type="submission" date="2024-04" db="EMBL/GenBank/DDBJ databases">
        <title>Tritrichomonas musculus Genome.</title>
        <authorList>
            <person name="Alves-Ferreira E."/>
            <person name="Grigg M."/>
            <person name="Lorenzi H."/>
            <person name="Galac M."/>
        </authorList>
    </citation>
    <scope>NUCLEOTIDE SEQUENCE [LARGE SCALE GENOMIC DNA]</scope>
    <source>
        <strain evidence="1 2">EAF2021</strain>
    </source>
</reference>
<comment type="caution">
    <text evidence="1">The sequence shown here is derived from an EMBL/GenBank/DDBJ whole genome shotgun (WGS) entry which is preliminary data.</text>
</comment>
<dbReference type="EMBL" id="JAPFFF010000004">
    <property type="protein sequence ID" value="KAK8891705.1"/>
    <property type="molecule type" value="Genomic_DNA"/>
</dbReference>